<name>Q14W48_9VIRU</name>
<dbReference type="Proteomes" id="UP000120576">
    <property type="component" value="Genome"/>
</dbReference>
<accession>Q14W48</accession>
<dbReference type="RefSeq" id="YP_656566.1">
    <property type="nucleotide sequence ID" value="NC_008210.1"/>
</dbReference>
<dbReference type="EMBL" id="DQ665652">
    <property type="protein sequence ID" value="ABG25641.1"/>
    <property type="molecule type" value="Genomic_DNA"/>
</dbReference>
<evidence type="ECO:0000313" key="1">
    <source>
        <dbReference type="EMBL" id="ABG25641.1"/>
    </source>
</evidence>
<proteinExistence type="predicted"/>
<organism evidence="1 2">
    <name type="scientific">Ranid herpesvirus 2</name>
    <dbReference type="NCBI Taxonomy" id="389214"/>
    <lineage>
        <taxon>Viruses</taxon>
        <taxon>Duplodnaviria</taxon>
        <taxon>Heunggongvirae</taxon>
        <taxon>Peploviricota</taxon>
        <taxon>Herviviricetes</taxon>
        <taxon>Herpesvirales</taxon>
        <taxon>Alloherpesviridae</taxon>
        <taxon>Batravirus</taxon>
        <taxon>Batravirus ranidallo2</taxon>
    </lineage>
</organism>
<sequence length="288" mass="34371">MSNPALPEWFPGLCEADCRKLQLVERHEYIYRLMVDKVNNHHLNSARTRFYQLGLQEIYDKHVRKSAKQRFMYIYSQVRDCNASCKLLIFNAYFVHDTKLFQSLLGEMVALQPPNLYEIYCTMLTFLPGEVPHWGRITNPLKEKVYTLKENGRWHPNPCLALLYIEIALGRINVAKWKEYKETRKCRAPLDCIERDFWMYAVYNYDIDDMKEMGGIMHYHLKPAYEYLCRCGFTLRRASYAINRLRSGRKLLTNDDDSQPLPELHNSIMKEIDKWYPNYRAAEKHFPF</sequence>
<dbReference type="KEGG" id="vg:5179374"/>
<evidence type="ECO:0000313" key="2">
    <source>
        <dbReference type="Proteomes" id="UP000120576"/>
    </source>
</evidence>
<reference evidence="1 2" key="1">
    <citation type="journal article" date="2006" name="J. Gen. Virol.">
        <title>Genome sequences of two frog herpesviruses.</title>
        <authorList>
            <person name="Davison A.J."/>
            <person name="Cunningham C."/>
            <person name="Sauerbier W."/>
            <person name="McKinnell R.G."/>
        </authorList>
    </citation>
    <scope>NUCLEOTIDE SEQUENCE [LARGE SCALE GENOMIC DNA]</scope>
    <source>
        <strain evidence="1">ATCC VR-568</strain>
    </source>
</reference>
<protein>
    <submittedName>
        <fullName evidence="1">ORF58</fullName>
    </submittedName>
</protein>
<dbReference type="GeneID" id="5179374"/>
<keyword evidence="2" id="KW-1185">Reference proteome</keyword>